<dbReference type="EMBL" id="JAVXUP010000846">
    <property type="protein sequence ID" value="KAK3019908.1"/>
    <property type="molecule type" value="Genomic_DNA"/>
</dbReference>
<protein>
    <submittedName>
        <fullName evidence="2">Uncharacterized protein</fullName>
    </submittedName>
</protein>
<feature type="compositionally biased region" description="Low complexity" evidence="1">
    <location>
        <begin position="1"/>
        <end position="16"/>
    </location>
</feature>
<reference evidence="2" key="1">
    <citation type="submission" date="2022-12" db="EMBL/GenBank/DDBJ databases">
        <title>Draft genome assemblies for two species of Escallonia (Escalloniales).</title>
        <authorList>
            <person name="Chanderbali A."/>
            <person name="Dervinis C."/>
            <person name="Anghel I."/>
            <person name="Soltis D."/>
            <person name="Soltis P."/>
            <person name="Zapata F."/>
        </authorList>
    </citation>
    <scope>NUCLEOTIDE SEQUENCE</scope>
    <source>
        <strain evidence="2">UCBG64.0493</strain>
        <tissue evidence="2">Leaf</tissue>
    </source>
</reference>
<name>A0AA88W576_9ASTE</name>
<evidence type="ECO:0000313" key="2">
    <source>
        <dbReference type="EMBL" id="KAK3019908.1"/>
    </source>
</evidence>
<dbReference type="PANTHER" id="PTHR33828:SF1">
    <property type="entry name" value="OS05G0596200 PROTEIN"/>
    <property type="match status" value="1"/>
</dbReference>
<sequence length="125" mass="13622">MATESKSSVAKAKPSSNQDGSSSKAKVDSSVNKKKPTGGPTKQPVDVKNKTTATTVAKTEVKAKTTSGMSKTTTTKKTTAVKTREKKVYTLPGQKFDVPEEREPLRMFYESLSKQIPSSEMAEFW</sequence>
<keyword evidence="3" id="KW-1185">Reference proteome</keyword>
<feature type="region of interest" description="Disordered" evidence="1">
    <location>
        <begin position="1"/>
        <end position="53"/>
    </location>
</feature>
<accession>A0AA88W576</accession>
<dbReference type="PANTHER" id="PTHR33828">
    <property type="entry name" value="OS05G0596200 PROTEIN"/>
    <property type="match status" value="1"/>
</dbReference>
<proteinExistence type="predicted"/>
<dbReference type="AlphaFoldDB" id="A0AA88W576"/>
<evidence type="ECO:0000313" key="3">
    <source>
        <dbReference type="Proteomes" id="UP001188597"/>
    </source>
</evidence>
<dbReference type="Proteomes" id="UP001188597">
    <property type="component" value="Unassembled WGS sequence"/>
</dbReference>
<organism evidence="2 3">
    <name type="scientific">Escallonia herrerae</name>
    <dbReference type="NCBI Taxonomy" id="1293975"/>
    <lineage>
        <taxon>Eukaryota</taxon>
        <taxon>Viridiplantae</taxon>
        <taxon>Streptophyta</taxon>
        <taxon>Embryophyta</taxon>
        <taxon>Tracheophyta</taxon>
        <taxon>Spermatophyta</taxon>
        <taxon>Magnoliopsida</taxon>
        <taxon>eudicotyledons</taxon>
        <taxon>Gunneridae</taxon>
        <taxon>Pentapetalae</taxon>
        <taxon>asterids</taxon>
        <taxon>campanulids</taxon>
        <taxon>Escalloniales</taxon>
        <taxon>Escalloniaceae</taxon>
        <taxon>Escallonia</taxon>
    </lineage>
</organism>
<evidence type="ECO:0000256" key="1">
    <source>
        <dbReference type="SAM" id="MobiDB-lite"/>
    </source>
</evidence>
<gene>
    <name evidence="2" type="ORF">RJ639_004003</name>
</gene>
<comment type="caution">
    <text evidence="2">The sequence shown here is derived from an EMBL/GenBank/DDBJ whole genome shotgun (WGS) entry which is preliminary data.</text>
</comment>